<evidence type="ECO:0000313" key="2">
    <source>
        <dbReference type="EMBL" id="RYN56248.1"/>
    </source>
</evidence>
<sequence length="675" mass="78221">MPQILAEELDTLTVEDIHEWGRRSGNTTDVIDTYNLTDERWARLKSLVRERNKPSETRAVDADELNAKLRQISPRRFPSPSDTASTASTPVTAGGETTEEEQIEFLRRMADEKYKELKDMGGRPSRAINPDPGPCPAYKSDVNKRYHVSDHWSREAGKFERELNRWLDFRWRQFKVRENSKVFNKYKEAIHAYQEKKEIGWVVELQLDRQTKSDEWKEYYIYEYRKRRALENKLDRAKKELEPAKEEMRKAERNGSVGVPEIAFSGRWRNLIEYDKKISRAQQEVNITQKRLNVLRFEKSLSDVKKDYMITRAEEDLESAQKRLKAEKSDELEQLSNGSAREHAQAVVASAQGKVNYAHTRLEQLDTLLEWIAGQFTEIATEYASSGWENQHNRDLLDGWEKYYAYMRERLQAAQDRVAEIVQEEAEGRMLKHERHLFQCEQGRVKHKEEEFKALWAWIKLEFPEIAVKYAPSGQDSQSNNDHQAILPYSKPSPNESAREAFRSNGGKSTQRKGRPARKQSPLSQVQPSKVSKPIQRRRHPLNGKLNATRHEGHANDAGQVKEQGPPEVAVRKSKRVSQRACDPAPTLVRVRESSSRCRPDGTLRRSTRILERTEKLHSLGSDQEAKPAPSRTTFRQKSPRRTTTIHTDTTYSGTPQGISKTRRWKTTSKKGKNV</sequence>
<feature type="compositionally biased region" description="Polar residues" evidence="1">
    <location>
        <begin position="521"/>
        <end position="530"/>
    </location>
</feature>
<feature type="compositionally biased region" description="Low complexity" evidence="1">
    <location>
        <begin position="643"/>
        <end position="655"/>
    </location>
</feature>
<feature type="compositionally biased region" description="Basic and acidic residues" evidence="1">
    <location>
        <begin position="321"/>
        <end position="331"/>
    </location>
</feature>
<evidence type="ECO:0000256" key="1">
    <source>
        <dbReference type="SAM" id="MobiDB-lite"/>
    </source>
</evidence>
<feature type="region of interest" description="Disordered" evidence="1">
    <location>
        <begin position="321"/>
        <end position="340"/>
    </location>
</feature>
<gene>
    <name evidence="2" type="ORF">AA0117_g13255</name>
</gene>
<comment type="caution">
    <text evidence="2">The sequence shown here is derived from an EMBL/GenBank/DDBJ whole genome shotgun (WGS) entry which is preliminary data.</text>
</comment>
<feature type="region of interest" description="Disordered" evidence="1">
    <location>
        <begin position="473"/>
        <end position="579"/>
    </location>
</feature>
<accession>A0A4Q4MQG7</accession>
<protein>
    <submittedName>
        <fullName evidence="2">Uncharacterized protein</fullName>
    </submittedName>
</protein>
<dbReference type="AlphaFoldDB" id="A0A4Q4MQG7"/>
<feature type="compositionally biased region" description="Basic residues" evidence="1">
    <location>
        <begin position="661"/>
        <end position="675"/>
    </location>
</feature>
<name>A0A4Q4MQG7_ALTAL</name>
<feature type="region of interest" description="Disordered" evidence="1">
    <location>
        <begin position="596"/>
        <end position="675"/>
    </location>
</feature>
<feature type="compositionally biased region" description="Basic and acidic residues" evidence="1">
    <location>
        <begin position="596"/>
        <end position="618"/>
    </location>
</feature>
<reference evidence="3" key="1">
    <citation type="journal article" date="2019" name="bioRxiv">
        <title>Genomics, evolutionary history and diagnostics of the Alternaria alternata species group including apple and Asian pear pathotypes.</title>
        <authorList>
            <person name="Armitage A.D."/>
            <person name="Cockerton H.M."/>
            <person name="Sreenivasaprasad S."/>
            <person name="Woodhall J.W."/>
            <person name="Lane C.R."/>
            <person name="Harrison R.J."/>
            <person name="Clarkson J.P."/>
        </authorList>
    </citation>
    <scope>NUCLEOTIDE SEQUENCE [LARGE SCALE GENOMIC DNA]</scope>
    <source>
        <strain evidence="3">FERA 1177</strain>
    </source>
</reference>
<organism evidence="2 3">
    <name type="scientific">Alternaria alternata</name>
    <name type="common">Alternaria rot fungus</name>
    <name type="synonym">Torula alternata</name>
    <dbReference type="NCBI Taxonomy" id="5599"/>
    <lineage>
        <taxon>Eukaryota</taxon>
        <taxon>Fungi</taxon>
        <taxon>Dikarya</taxon>
        <taxon>Ascomycota</taxon>
        <taxon>Pezizomycotina</taxon>
        <taxon>Dothideomycetes</taxon>
        <taxon>Pleosporomycetidae</taxon>
        <taxon>Pleosporales</taxon>
        <taxon>Pleosporineae</taxon>
        <taxon>Pleosporaceae</taxon>
        <taxon>Alternaria</taxon>
        <taxon>Alternaria sect. Alternaria</taxon>
        <taxon>Alternaria alternata complex</taxon>
    </lineage>
</organism>
<proteinExistence type="predicted"/>
<feature type="compositionally biased region" description="Polar residues" evidence="1">
    <location>
        <begin position="474"/>
        <end position="483"/>
    </location>
</feature>
<dbReference type="EMBL" id="PDXD01000180">
    <property type="protein sequence ID" value="RYN56248.1"/>
    <property type="molecule type" value="Genomic_DNA"/>
</dbReference>
<evidence type="ECO:0000313" key="3">
    <source>
        <dbReference type="Proteomes" id="UP000291422"/>
    </source>
</evidence>
<dbReference type="Proteomes" id="UP000291422">
    <property type="component" value="Unassembled WGS sequence"/>
</dbReference>
<feature type="compositionally biased region" description="Low complexity" evidence="1">
    <location>
        <begin position="78"/>
        <end position="93"/>
    </location>
</feature>
<feature type="region of interest" description="Disordered" evidence="1">
    <location>
        <begin position="73"/>
        <end position="99"/>
    </location>
</feature>